<keyword evidence="3" id="KW-1185">Reference proteome</keyword>
<dbReference type="EMBL" id="CATOUU010000664">
    <property type="protein sequence ID" value="CAI9939400.1"/>
    <property type="molecule type" value="Genomic_DNA"/>
</dbReference>
<dbReference type="Proteomes" id="UP001642409">
    <property type="component" value="Unassembled WGS sequence"/>
</dbReference>
<reference evidence="1" key="1">
    <citation type="submission" date="2023-06" db="EMBL/GenBank/DDBJ databases">
        <authorList>
            <person name="Kurt Z."/>
        </authorList>
    </citation>
    <scope>NUCLEOTIDE SEQUENCE</scope>
</reference>
<dbReference type="EMBL" id="CAXDID020000063">
    <property type="protein sequence ID" value="CAL6011212.1"/>
    <property type="molecule type" value="Genomic_DNA"/>
</dbReference>
<proteinExistence type="predicted"/>
<evidence type="ECO:0000313" key="1">
    <source>
        <dbReference type="EMBL" id="CAI9939400.1"/>
    </source>
</evidence>
<dbReference type="AlphaFoldDB" id="A0AA86U2B7"/>
<gene>
    <name evidence="2" type="ORF">HINF_LOCUS22590</name>
    <name evidence="1" type="ORF">HINF_LOCUS27045</name>
</gene>
<organism evidence="1">
    <name type="scientific">Hexamita inflata</name>
    <dbReference type="NCBI Taxonomy" id="28002"/>
    <lineage>
        <taxon>Eukaryota</taxon>
        <taxon>Metamonada</taxon>
        <taxon>Diplomonadida</taxon>
        <taxon>Hexamitidae</taxon>
        <taxon>Hexamitinae</taxon>
        <taxon>Hexamita</taxon>
    </lineage>
</organism>
<evidence type="ECO:0000313" key="3">
    <source>
        <dbReference type="Proteomes" id="UP001642409"/>
    </source>
</evidence>
<protein>
    <submittedName>
        <fullName evidence="2">Hypothetical_protein</fullName>
    </submittedName>
</protein>
<name>A0AA86U2B7_9EUKA</name>
<evidence type="ECO:0000313" key="2">
    <source>
        <dbReference type="EMBL" id="CAL6011212.1"/>
    </source>
</evidence>
<sequence>MNDDMKYYQEFNENLVNLLNASYKTNFVKPNLTVHTFILSLTSDQRNKIWESCAQMSGELPQTIVKYYNKTYVKSLFKQWPTEIIDSAKTWARLYARFYVKEIKIFDKQAVHKIWEQIVSTMELSKLFEICEKQVLQKLTEQYIQRMIEKQQK</sequence>
<accession>A0AA86U2B7</accession>
<comment type="caution">
    <text evidence="1">The sequence shown here is derived from an EMBL/GenBank/DDBJ whole genome shotgun (WGS) entry which is preliminary data.</text>
</comment>
<reference evidence="2 3" key="2">
    <citation type="submission" date="2024-07" db="EMBL/GenBank/DDBJ databases">
        <authorList>
            <person name="Akdeniz Z."/>
        </authorList>
    </citation>
    <scope>NUCLEOTIDE SEQUENCE [LARGE SCALE GENOMIC DNA]</scope>
</reference>